<dbReference type="EMBL" id="CP025958">
    <property type="protein sequence ID" value="AWM42259.1"/>
    <property type="molecule type" value="Genomic_DNA"/>
</dbReference>
<protein>
    <submittedName>
        <fullName evidence="1">Uncharacterized protein</fullName>
    </submittedName>
</protein>
<sequence length="78" mass="8023">MVGRGRARVGTRRFVSVVLRVAPVGGGRGSSPRVAVVGGLRCVATRRIGLGVLRPAAPVARAPRSRGAARVARNRGGQ</sequence>
<evidence type="ECO:0000313" key="3">
    <source>
        <dbReference type="EMBL" id="AWM42259.1"/>
    </source>
</evidence>
<dbReference type="KEGG" id="gog:C1280_10125"/>
<organism evidence="1 4">
    <name type="scientific">Gemmata obscuriglobus</name>
    <dbReference type="NCBI Taxonomy" id="114"/>
    <lineage>
        <taxon>Bacteria</taxon>
        <taxon>Pseudomonadati</taxon>
        <taxon>Planctomycetota</taxon>
        <taxon>Planctomycetia</taxon>
        <taxon>Gemmatales</taxon>
        <taxon>Gemmataceae</taxon>
        <taxon>Gemmata</taxon>
    </lineage>
</organism>
<evidence type="ECO:0000313" key="4">
    <source>
        <dbReference type="Proteomes" id="UP000245802"/>
    </source>
</evidence>
<dbReference type="EMBL" id="CP025958">
    <property type="protein sequence ID" value="AWM37343.1"/>
    <property type="molecule type" value="Genomic_DNA"/>
</dbReference>
<evidence type="ECO:0000313" key="2">
    <source>
        <dbReference type="EMBL" id="AWM37360.1"/>
    </source>
</evidence>
<dbReference type="Proteomes" id="UP000245802">
    <property type="component" value="Chromosome"/>
</dbReference>
<dbReference type="AlphaFoldDB" id="A0A2Z3GUB2"/>
<proteinExistence type="predicted"/>
<accession>A0A2Z3GUB2</accession>
<keyword evidence="4" id="KW-1185">Reference proteome</keyword>
<gene>
    <name evidence="1" type="ORF">C1280_10125</name>
    <name evidence="2" type="ORF">C1280_10300</name>
    <name evidence="3" type="ORF">C1280_14925</name>
</gene>
<dbReference type="EMBL" id="CP025958">
    <property type="protein sequence ID" value="AWM37360.1"/>
    <property type="molecule type" value="Genomic_DNA"/>
</dbReference>
<name>A0A2Z3GUB2_9BACT</name>
<dbReference type="KEGG" id="gog:C1280_14925"/>
<dbReference type="KEGG" id="gog:C1280_10300"/>
<reference evidence="1 4" key="1">
    <citation type="submission" date="2018-01" db="EMBL/GenBank/DDBJ databases">
        <title>G. obscuriglobus.</title>
        <authorList>
            <person name="Franke J."/>
            <person name="Blomberg W."/>
            <person name="Selmecki A."/>
        </authorList>
    </citation>
    <scope>NUCLEOTIDE SEQUENCE [LARGE SCALE GENOMIC DNA]</scope>
    <source>
        <strain evidence="1 4">DSM 5831</strain>
    </source>
</reference>
<evidence type="ECO:0000313" key="1">
    <source>
        <dbReference type="EMBL" id="AWM37343.1"/>
    </source>
</evidence>